<protein>
    <recommendedName>
        <fullName evidence="7">Major facilitator superfamily (MFS) profile domain-containing protein</fullName>
    </recommendedName>
</protein>
<keyword evidence="9" id="KW-1185">Reference proteome</keyword>
<dbReference type="GO" id="GO:0005886">
    <property type="term" value="C:plasma membrane"/>
    <property type="evidence" value="ECO:0007669"/>
    <property type="project" value="UniProtKB-SubCell"/>
</dbReference>
<feature type="transmembrane region" description="Helical" evidence="6">
    <location>
        <begin position="12"/>
        <end position="33"/>
    </location>
</feature>
<evidence type="ECO:0000256" key="5">
    <source>
        <dbReference type="ARBA" id="ARBA00023136"/>
    </source>
</evidence>
<proteinExistence type="predicted"/>
<feature type="transmembrane region" description="Helical" evidence="6">
    <location>
        <begin position="264"/>
        <end position="284"/>
    </location>
</feature>
<evidence type="ECO:0000256" key="2">
    <source>
        <dbReference type="ARBA" id="ARBA00022475"/>
    </source>
</evidence>
<dbReference type="PANTHER" id="PTHR43124">
    <property type="entry name" value="PURINE EFFLUX PUMP PBUE"/>
    <property type="match status" value="1"/>
</dbReference>
<name>A0A1T1HDF2_OCELI</name>
<feature type="transmembrane region" description="Helical" evidence="6">
    <location>
        <begin position="464"/>
        <end position="486"/>
    </location>
</feature>
<gene>
    <name evidence="8" type="ORF">BTA35_0207065</name>
</gene>
<feature type="transmembrane region" description="Helical" evidence="6">
    <location>
        <begin position="157"/>
        <end position="179"/>
    </location>
</feature>
<dbReference type="EMBL" id="MTSD02000002">
    <property type="protein sequence ID" value="OOV87760.1"/>
    <property type="molecule type" value="Genomic_DNA"/>
</dbReference>
<keyword evidence="3 6" id="KW-0812">Transmembrane</keyword>
<dbReference type="InterPro" id="IPR050189">
    <property type="entry name" value="MFS_Efflux_Transporters"/>
</dbReference>
<evidence type="ECO:0000256" key="4">
    <source>
        <dbReference type="ARBA" id="ARBA00022989"/>
    </source>
</evidence>
<evidence type="ECO:0000256" key="6">
    <source>
        <dbReference type="SAM" id="Phobius"/>
    </source>
</evidence>
<feature type="transmembrane region" description="Helical" evidence="6">
    <location>
        <begin position="600"/>
        <end position="620"/>
    </location>
</feature>
<feature type="transmembrane region" description="Helical" evidence="6">
    <location>
        <begin position="531"/>
        <end position="551"/>
    </location>
</feature>
<dbReference type="InterPro" id="IPR005829">
    <property type="entry name" value="Sugar_transporter_CS"/>
</dbReference>
<dbReference type="InterPro" id="IPR036259">
    <property type="entry name" value="MFS_trans_sf"/>
</dbReference>
<dbReference type="PROSITE" id="PS50850">
    <property type="entry name" value="MFS"/>
    <property type="match status" value="1"/>
</dbReference>
<feature type="transmembrane region" description="Helical" evidence="6">
    <location>
        <begin position="506"/>
        <end position="524"/>
    </location>
</feature>
<keyword evidence="4 6" id="KW-1133">Transmembrane helix</keyword>
<evidence type="ECO:0000256" key="1">
    <source>
        <dbReference type="ARBA" id="ARBA00004651"/>
    </source>
</evidence>
<keyword evidence="5 6" id="KW-0472">Membrane</keyword>
<sequence length="658" mass="71315">MKRISLSGSVVFIAVLVIVMGTAVSAGISLGLIKDSLKPAQQVKAATVAQSADRLVLHLLDQGVPLGRFGRMDQVLASRLKGHADLEYLAIYQPDQNRILYQAQADTTALLPPVTSLMMAEKQFALYRYPLMQNGQQIAEIWVGFDPGFMAQVFEEIGYDIATILVVTLLLAMELLMFITTYHIKTPMLGIHTMLDKVAEKDLREVVYFPGKDELSHLGNRVAAAMGSMTTRLRNVALGNGYQLPEGEPRRVGLTRLSFVRPPLFLVIFSESMSLSFFPAYVNALYEPIAGLSPTMVVGLPISVFMLVWALSLPVAGQWSDSVGRKKAFMVGAGLTAVGLLLTAWCDNLWQLLIVRSITAVGYGVVFITAQGYVTDNTTVENRTRGMAMFLSGFFSGSLCGAAIGGILSDRIGFEATFMLSATLSLVSAVFVMQFFEAKEKDPDAPPPAVLSFSDFTTLLTDKYFLLITFLSAIPAKLLLTGFLYYAGPVYLNELGANQSSVGRILMAYGLAIVLISPLSAWLGDRLKNKSAFIMFGGGLSALALFAVYLIPGVYGMFTGVLLLGVAHGVGVSPQLSLLTEKVKLKNGLTLGKTIGIFRLTERIGNIAGPLVAATLISFMGFQNSFLWLSSGVAASLILLVVLYSMFRSMDQRQLQEV</sequence>
<dbReference type="PROSITE" id="PS00216">
    <property type="entry name" value="SUGAR_TRANSPORT_1"/>
    <property type="match status" value="1"/>
</dbReference>
<dbReference type="Gene3D" id="1.20.1250.20">
    <property type="entry name" value="MFS general substrate transporter like domains"/>
    <property type="match status" value="1"/>
</dbReference>
<evidence type="ECO:0000313" key="9">
    <source>
        <dbReference type="Proteomes" id="UP000190064"/>
    </source>
</evidence>
<reference evidence="8" key="1">
    <citation type="submission" date="2017-02" db="EMBL/GenBank/DDBJ databases">
        <title>Draft Genome Sequence of the Salt Water Bacterium Oceanospirillum linum ATCC 11336.</title>
        <authorList>
            <person name="Trachtenberg A.M."/>
            <person name="Carney J.G."/>
            <person name="Linnane J.D."/>
            <person name="Rheaume B.A."/>
            <person name="Pitts N.L."/>
            <person name="Mykles D.L."/>
            <person name="Maclea K.S."/>
        </authorList>
    </citation>
    <scope>NUCLEOTIDE SEQUENCE [LARGE SCALE GENOMIC DNA]</scope>
    <source>
        <strain evidence="8">ATCC 11336</strain>
    </source>
</reference>
<dbReference type="Pfam" id="PF07690">
    <property type="entry name" value="MFS_1"/>
    <property type="match status" value="1"/>
</dbReference>
<feature type="domain" description="Major facilitator superfamily (MFS) profile" evidence="7">
    <location>
        <begin position="260"/>
        <end position="648"/>
    </location>
</feature>
<feature type="transmembrane region" description="Helical" evidence="6">
    <location>
        <begin position="386"/>
        <end position="408"/>
    </location>
</feature>
<dbReference type="PANTHER" id="PTHR43124:SF3">
    <property type="entry name" value="CHLORAMPHENICOL EFFLUX PUMP RV0191"/>
    <property type="match status" value="1"/>
</dbReference>
<dbReference type="CDD" id="cd17325">
    <property type="entry name" value="MFS_MdtG_SLC18_like"/>
    <property type="match status" value="1"/>
</dbReference>
<dbReference type="RefSeq" id="WP_078319106.1">
    <property type="nucleotide sequence ID" value="NZ_FXTS01000002.1"/>
</dbReference>
<dbReference type="STRING" id="966.BTA35_0207065"/>
<dbReference type="AlphaFoldDB" id="A0A1T1HDF2"/>
<dbReference type="InterPro" id="IPR011701">
    <property type="entry name" value="MFS"/>
</dbReference>
<keyword evidence="2" id="KW-1003">Cell membrane</keyword>
<dbReference type="GO" id="GO:0022857">
    <property type="term" value="F:transmembrane transporter activity"/>
    <property type="evidence" value="ECO:0007669"/>
    <property type="project" value="InterPro"/>
</dbReference>
<organism evidence="8 9">
    <name type="scientific">Oceanospirillum linum</name>
    <dbReference type="NCBI Taxonomy" id="966"/>
    <lineage>
        <taxon>Bacteria</taxon>
        <taxon>Pseudomonadati</taxon>
        <taxon>Pseudomonadota</taxon>
        <taxon>Gammaproteobacteria</taxon>
        <taxon>Oceanospirillales</taxon>
        <taxon>Oceanospirillaceae</taxon>
        <taxon>Oceanospirillum</taxon>
    </lineage>
</organism>
<dbReference type="Proteomes" id="UP000190064">
    <property type="component" value="Unassembled WGS sequence"/>
</dbReference>
<evidence type="ECO:0000313" key="8">
    <source>
        <dbReference type="EMBL" id="OOV87760.1"/>
    </source>
</evidence>
<feature type="transmembrane region" description="Helical" evidence="6">
    <location>
        <begin position="557"/>
        <end position="579"/>
    </location>
</feature>
<feature type="transmembrane region" description="Helical" evidence="6">
    <location>
        <begin position="328"/>
        <end position="345"/>
    </location>
</feature>
<evidence type="ECO:0000256" key="3">
    <source>
        <dbReference type="ARBA" id="ARBA00022692"/>
    </source>
</evidence>
<feature type="transmembrane region" description="Helical" evidence="6">
    <location>
        <begin position="626"/>
        <end position="647"/>
    </location>
</feature>
<comment type="caution">
    <text evidence="8">The sequence shown here is derived from an EMBL/GenBank/DDBJ whole genome shotgun (WGS) entry which is preliminary data.</text>
</comment>
<dbReference type="SUPFAM" id="SSF103473">
    <property type="entry name" value="MFS general substrate transporter"/>
    <property type="match status" value="1"/>
</dbReference>
<dbReference type="InterPro" id="IPR020846">
    <property type="entry name" value="MFS_dom"/>
</dbReference>
<feature type="transmembrane region" description="Helical" evidence="6">
    <location>
        <begin position="296"/>
        <end position="316"/>
    </location>
</feature>
<accession>A0A1T1HDF2</accession>
<comment type="subcellular location">
    <subcellularLocation>
        <location evidence="1">Cell membrane</location>
        <topology evidence="1">Multi-pass membrane protein</topology>
    </subcellularLocation>
</comment>
<feature type="transmembrane region" description="Helical" evidence="6">
    <location>
        <begin position="351"/>
        <end position="374"/>
    </location>
</feature>
<evidence type="ECO:0000259" key="7">
    <source>
        <dbReference type="PROSITE" id="PS50850"/>
    </source>
</evidence>